<dbReference type="GO" id="GO:0008307">
    <property type="term" value="F:structural constituent of muscle"/>
    <property type="evidence" value="ECO:0007669"/>
    <property type="project" value="TreeGrafter"/>
</dbReference>
<dbReference type="GO" id="GO:0048769">
    <property type="term" value="P:sarcomerogenesis"/>
    <property type="evidence" value="ECO:0007669"/>
    <property type="project" value="TreeGrafter"/>
</dbReference>
<gene>
    <name evidence="1" type="ORF">AALO_G00174850</name>
</gene>
<evidence type="ECO:0000313" key="2">
    <source>
        <dbReference type="Proteomes" id="UP000823561"/>
    </source>
</evidence>
<dbReference type="GO" id="GO:0035995">
    <property type="term" value="P:detection of muscle stretch"/>
    <property type="evidence" value="ECO:0007669"/>
    <property type="project" value="TreeGrafter"/>
</dbReference>
<sequence length="211" mass="25019">MQHYLRGREPFAVHCHVHRDKGHSKIRHQFRSSGYEVCLKRTKMHCLSRNPSTYLVNSYSDVKERNEQRREGYEATWLDVVMETRPEKNVTLSENNSLRRETYEQRQLVHFVVRRHIDQTLHMGRYGGKMRRYELPYARNILPLPLFVPKNMAQQNDLNQTPIPAEDRSTVEFDKASLIDVCAEKKHYNEIAKDMPPIIQPSRLDFRASRA</sequence>
<dbReference type="PANTHER" id="PTHR15143">
    <property type="entry name" value="TELETHONIN"/>
    <property type="match status" value="1"/>
</dbReference>
<keyword evidence="2" id="KW-1185">Reference proteome</keyword>
<dbReference type="GO" id="GO:0030240">
    <property type="term" value="P:skeletal muscle thin filament assembly"/>
    <property type="evidence" value="ECO:0007669"/>
    <property type="project" value="TreeGrafter"/>
</dbReference>
<proteinExistence type="predicted"/>
<organism evidence="1 2">
    <name type="scientific">Alosa alosa</name>
    <name type="common">allis shad</name>
    <dbReference type="NCBI Taxonomy" id="278164"/>
    <lineage>
        <taxon>Eukaryota</taxon>
        <taxon>Metazoa</taxon>
        <taxon>Chordata</taxon>
        <taxon>Craniata</taxon>
        <taxon>Vertebrata</taxon>
        <taxon>Euteleostomi</taxon>
        <taxon>Actinopterygii</taxon>
        <taxon>Neopterygii</taxon>
        <taxon>Teleostei</taxon>
        <taxon>Clupei</taxon>
        <taxon>Clupeiformes</taxon>
        <taxon>Clupeoidei</taxon>
        <taxon>Clupeidae</taxon>
        <taxon>Alosa</taxon>
    </lineage>
</organism>
<evidence type="ECO:0000313" key="1">
    <source>
        <dbReference type="EMBL" id="KAG5271011.1"/>
    </source>
</evidence>
<dbReference type="GO" id="GO:0030018">
    <property type="term" value="C:Z disc"/>
    <property type="evidence" value="ECO:0007669"/>
    <property type="project" value="TreeGrafter"/>
</dbReference>
<dbReference type="GO" id="GO:0031432">
    <property type="term" value="F:titin binding"/>
    <property type="evidence" value="ECO:0007669"/>
    <property type="project" value="TreeGrafter"/>
</dbReference>
<dbReference type="GO" id="GO:0055008">
    <property type="term" value="P:cardiac muscle tissue morphogenesis"/>
    <property type="evidence" value="ECO:0007669"/>
    <property type="project" value="TreeGrafter"/>
</dbReference>
<dbReference type="GO" id="GO:0070080">
    <property type="term" value="F:titin Z domain binding"/>
    <property type="evidence" value="ECO:0007669"/>
    <property type="project" value="TreeGrafter"/>
</dbReference>
<dbReference type="PANTHER" id="PTHR15143:SF0">
    <property type="entry name" value="TELETHONIN"/>
    <property type="match status" value="1"/>
</dbReference>
<dbReference type="GO" id="GO:0055003">
    <property type="term" value="P:cardiac myofibril assembly"/>
    <property type="evidence" value="ECO:0007669"/>
    <property type="project" value="TreeGrafter"/>
</dbReference>
<comment type="caution">
    <text evidence="1">The sequence shown here is derived from an EMBL/GenBank/DDBJ whole genome shotgun (WGS) entry which is preliminary data.</text>
</comment>
<dbReference type="InterPro" id="IPR015667">
    <property type="entry name" value="Telethonin"/>
</dbReference>
<dbReference type="GO" id="GO:0030674">
    <property type="term" value="F:protein-macromolecule adaptor activity"/>
    <property type="evidence" value="ECO:0007669"/>
    <property type="project" value="TreeGrafter"/>
</dbReference>
<reference evidence="1" key="1">
    <citation type="submission" date="2020-10" db="EMBL/GenBank/DDBJ databases">
        <title>Chromosome-scale genome assembly of the Allis shad, Alosa alosa.</title>
        <authorList>
            <person name="Margot Z."/>
            <person name="Christophe K."/>
            <person name="Cabau C."/>
            <person name="Louis A."/>
            <person name="Berthelot C."/>
            <person name="Parey E."/>
            <person name="Roest Crollius H."/>
            <person name="Montfort J."/>
            <person name="Robinson-Rechavi M."/>
            <person name="Bucao C."/>
            <person name="Bouchez O."/>
            <person name="Gislard M."/>
            <person name="Lluch J."/>
            <person name="Milhes M."/>
            <person name="Lampietro C."/>
            <person name="Lopez Roques C."/>
            <person name="Donnadieu C."/>
            <person name="Braasch I."/>
            <person name="Desvignes T."/>
            <person name="Postlethwait J."/>
            <person name="Bobe J."/>
            <person name="Guiguen Y."/>
        </authorList>
    </citation>
    <scope>NUCLEOTIDE SEQUENCE</scope>
    <source>
        <strain evidence="1">M-15738</strain>
        <tissue evidence="1">Blood</tissue>
    </source>
</reference>
<dbReference type="GO" id="GO:0003009">
    <property type="term" value="P:skeletal muscle contraction"/>
    <property type="evidence" value="ECO:0007669"/>
    <property type="project" value="TreeGrafter"/>
</dbReference>
<accession>A0AAV6GBU2</accession>
<dbReference type="InterPro" id="IPR023111">
    <property type="entry name" value="Titin-like_dom_sf"/>
</dbReference>
<protein>
    <submittedName>
        <fullName evidence="1">Uncharacterized protein</fullName>
    </submittedName>
</protein>
<name>A0AAV6GBU2_9TELE</name>
<dbReference type="EMBL" id="JADWDJ010000013">
    <property type="protein sequence ID" value="KAG5271011.1"/>
    <property type="molecule type" value="Genomic_DNA"/>
</dbReference>
<dbReference type="Pfam" id="PF09470">
    <property type="entry name" value="Telethonin"/>
    <property type="match status" value="1"/>
</dbReference>
<dbReference type="GO" id="GO:0030241">
    <property type="term" value="P:skeletal muscle myosin thick filament assembly"/>
    <property type="evidence" value="ECO:0007669"/>
    <property type="project" value="TreeGrafter"/>
</dbReference>
<dbReference type="GO" id="GO:0060048">
    <property type="term" value="P:cardiac muscle contraction"/>
    <property type="evidence" value="ECO:0007669"/>
    <property type="project" value="TreeGrafter"/>
</dbReference>
<dbReference type="AlphaFoldDB" id="A0AAV6GBU2"/>
<dbReference type="Proteomes" id="UP000823561">
    <property type="component" value="Chromosome 13"/>
</dbReference>
<dbReference type="Gene3D" id="2.20.160.10">
    <property type="entry name" value="titin domain like"/>
    <property type="match status" value="1"/>
</dbReference>